<dbReference type="InterPro" id="IPR045633">
    <property type="entry name" value="DUF6414"/>
</dbReference>
<feature type="compositionally biased region" description="Basic and acidic residues" evidence="1">
    <location>
        <begin position="1"/>
        <end position="12"/>
    </location>
</feature>
<sequence>MAAEQTDRETNVDTKQNSASVGAGSGPVNAGVGTNRTTQQGNETENVYSFDLIQSKFTRLYEHEDINPQISLTADGAYDLQDGLELSTLDRGEVLEFRGTIRLHPLYRVFRAIEYIDTAAPDEADISEGEMQLIEESLGNKIPIEIEVDGLSIDEDGRISESSEGDAFNVVALLDETELWTEPIQTLASNKQFRIFCRVESIRPDWYPMKLIRVLESISSDLAENFNDDLESELQAAMDRFEAQVEATTENTGFDEQKLHEFIEFLGERAESSIQADQLDEVVEHAADAYSPDATVAVEQEVELLKQAYDSFTEIHSEDEFSEDSASLRSDFRQQATHSQSADSDRDFTAHLEANVIGVYW</sequence>
<keyword evidence="3" id="KW-1185">Reference proteome</keyword>
<organism evidence="2 3">
    <name type="scientific">Halolamina salina</name>
    <dbReference type="NCBI Taxonomy" id="1220023"/>
    <lineage>
        <taxon>Archaea</taxon>
        <taxon>Methanobacteriati</taxon>
        <taxon>Methanobacteriota</taxon>
        <taxon>Stenosarchaea group</taxon>
        <taxon>Halobacteria</taxon>
        <taxon>Halobacteriales</taxon>
        <taxon>Haloferacaceae</taxon>
    </lineage>
</organism>
<feature type="compositionally biased region" description="Polar residues" evidence="1">
    <location>
        <begin position="32"/>
        <end position="42"/>
    </location>
</feature>
<name>A0ABD6BAW1_9EURY</name>
<accession>A0ABD6BAW1</accession>
<feature type="region of interest" description="Disordered" evidence="1">
    <location>
        <begin position="1"/>
        <end position="42"/>
    </location>
</feature>
<dbReference type="EMBL" id="JBHUDH010000256">
    <property type="protein sequence ID" value="MFD1527760.1"/>
    <property type="molecule type" value="Genomic_DNA"/>
</dbReference>
<dbReference type="Proteomes" id="UP001597111">
    <property type="component" value="Unassembled WGS sequence"/>
</dbReference>
<dbReference type="AlphaFoldDB" id="A0ABD6BAW1"/>
<comment type="caution">
    <text evidence="2">The sequence shown here is derived from an EMBL/GenBank/DDBJ whole genome shotgun (WGS) entry which is preliminary data.</text>
</comment>
<protein>
    <submittedName>
        <fullName evidence="2">Uncharacterized protein</fullName>
    </submittedName>
</protein>
<evidence type="ECO:0000313" key="3">
    <source>
        <dbReference type="Proteomes" id="UP001597111"/>
    </source>
</evidence>
<gene>
    <name evidence="2" type="ORF">ACFR9S_15885</name>
</gene>
<dbReference type="RefSeq" id="WP_379730319.1">
    <property type="nucleotide sequence ID" value="NZ_JBHSWZ010000001.1"/>
</dbReference>
<evidence type="ECO:0000256" key="1">
    <source>
        <dbReference type="SAM" id="MobiDB-lite"/>
    </source>
</evidence>
<dbReference type="Pfam" id="PF19952">
    <property type="entry name" value="DUF6414"/>
    <property type="match status" value="1"/>
</dbReference>
<reference evidence="2 3" key="1">
    <citation type="journal article" date="2019" name="Int. J. Syst. Evol. Microbiol.">
        <title>The Global Catalogue of Microorganisms (GCM) 10K type strain sequencing project: providing services to taxonomists for standard genome sequencing and annotation.</title>
        <authorList>
            <consortium name="The Broad Institute Genomics Platform"/>
            <consortium name="The Broad Institute Genome Sequencing Center for Infectious Disease"/>
            <person name="Wu L."/>
            <person name="Ma J."/>
        </authorList>
    </citation>
    <scope>NUCLEOTIDE SEQUENCE [LARGE SCALE GENOMIC DNA]</scope>
    <source>
        <strain evidence="2 3">CGMCC 1.12285</strain>
    </source>
</reference>
<proteinExistence type="predicted"/>
<evidence type="ECO:0000313" key="2">
    <source>
        <dbReference type="EMBL" id="MFD1527760.1"/>
    </source>
</evidence>